<feature type="region of interest" description="Disordered" evidence="1">
    <location>
        <begin position="410"/>
        <end position="440"/>
    </location>
</feature>
<evidence type="ECO:0000313" key="3">
    <source>
        <dbReference type="EMBL" id="CAK7262908.1"/>
    </source>
</evidence>
<comment type="caution">
    <text evidence="3">The sequence shown here is derived from an EMBL/GenBank/DDBJ whole genome shotgun (WGS) entry which is preliminary data.</text>
</comment>
<feature type="region of interest" description="Disordered" evidence="1">
    <location>
        <begin position="777"/>
        <end position="956"/>
    </location>
</feature>
<protein>
    <recommendedName>
        <fullName evidence="2">Folliculin-interacting protein N-terminal domain-containing protein</fullName>
    </recommendedName>
</protein>
<keyword evidence="4" id="KW-1185">Reference proteome</keyword>
<feature type="region of interest" description="Disordered" evidence="1">
    <location>
        <begin position="8"/>
        <end position="37"/>
    </location>
</feature>
<name>A0ABP0D3V8_9PEZI</name>
<feature type="region of interest" description="Disordered" evidence="1">
    <location>
        <begin position="297"/>
        <end position="331"/>
    </location>
</feature>
<reference evidence="3 4" key="1">
    <citation type="submission" date="2024-01" db="EMBL/GenBank/DDBJ databases">
        <authorList>
            <person name="Allen C."/>
            <person name="Tagirdzhanova G."/>
        </authorList>
    </citation>
    <scope>NUCLEOTIDE SEQUENCE [LARGE SCALE GENOMIC DNA]</scope>
    <source>
        <strain evidence="3 4">CBS 573.63</strain>
    </source>
</reference>
<organism evidence="3 4">
    <name type="scientific">Sporothrix epigloea</name>
    <dbReference type="NCBI Taxonomy" id="1892477"/>
    <lineage>
        <taxon>Eukaryota</taxon>
        <taxon>Fungi</taxon>
        <taxon>Dikarya</taxon>
        <taxon>Ascomycota</taxon>
        <taxon>Pezizomycotina</taxon>
        <taxon>Sordariomycetes</taxon>
        <taxon>Sordariomycetidae</taxon>
        <taxon>Ophiostomatales</taxon>
        <taxon>Ophiostomataceae</taxon>
        <taxon>Sporothrix</taxon>
    </lineage>
</organism>
<feature type="compositionally biased region" description="Polar residues" evidence="1">
    <location>
        <begin position="147"/>
        <end position="161"/>
    </location>
</feature>
<feature type="compositionally biased region" description="Polar residues" evidence="1">
    <location>
        <begin position="789"/>
        <end position="809"/>
    </location>
</feature>
<dbReference type="Proteomes" id="UP001642501">
    <property type="component" value="Unassembled WGS sequence"/>
</dbReference>
<dbReference type="PANTHER" id="PTHR21634:SF9">
    <property type="entry name" value="RE13835P"/>
    <property type="match status" value="1"/>
</dbReference>
<feature type="compositionally biased region" description="Low complexity" evidence="1">
    <location>
        <begin position="810"/>
        <end position="824"/>
    </location>
</feature>
<dbReference type="Pfam" id="PF14636">
    <property type="entry name" value="FNIP_N"/>
    <property type="match status" value="1"/>
</dbReference>
<evidence type="ECO:0000313" key="4">
    <source>
        <dbReference type="Proteomes" id="UP001642501"/>
    </source>
</evidence>
<feature type="compositionally biased region" description="Polar residues" evidence="1">
    <location>
        <begin position="263"/>
        <end position="272"/>
    </location>
</feature>
<accession>A0ABP0D3V8</accession>
<evidence type="ECO:0000259" key="2">
    <source>
        <dbReference type="Pfam" id="PF14636"/>
    </source>
</evidence>
<feature type="compositionally biased region" description="Low complexity" evidence="1">
    <location>
        <begin position="1273"/>
        <end position="1286"/>
    </location>
</feature>
<feature type="region of interest" description="Disordered" evidence="1">
    <location>
        <begin position="218"/>
        <end position="278"/>
    </location>
</feature>
<feature type="compositionally biased region" description="Polar residues" evidence="1">
    <location>
        <begin position="22"/>
        <end position="35"/>
    </location>
</feature>
<feature type="compositionally biased region" description="Low complexity" evidence="1">
    <location>
        <begin position="1182"/>
        <end position="1197"/>
    </location>
</feature>
<feature type="compositionally biased region" description="Low complexity" evidence="1">
    <location>
        <begin position="1362"/>
        <end position="1373"/>
    </location>
</feature>
<gene>
    <name evidence="3" type="ORF">SEPCBS57363_000292</name>
</gene>
<feature type="compositionally biased region" description="Polar residues" evidence="1">
    <location>
        <begin position="939"/>
        <end position="948"/>
    </location>
</feature>
<feature type="compositionally biased region" description="Basic and acidic residues" evidence="1">
    <location>
        <begin position="851"/>
        <end position="862"/>
    </location>
</feature>
<sequence>MLAKLFTLSAGSGSSPMPHAGQPSTSPEPVSSLDSVQEDLHTRSLLFPEVQALLQSSQDQIFPLPNGPHLPASSSSSSSFDYDGTLDLDVRDLRVLIMQDGISSVPSCLLYDSQPPPVPPILTTADRSTAIGAMADYSHGVQDASRRTPTSPRKPSISGQATRPVVTQPGCRSPSRPEIDMQRTYREYSEEISIISSCVFGNSELLAYRGTSTKLHVLPPEQRTSDSSALLSHDGRGSLGRSSMRSSKLSQSFSSESAAMFSHNQPASSTLSPAAGTRSADRNRVLITRLFPVPLSNDDDTGISMTPQSRYSEESGTNSYPFPSSYTEDPVSLKRKKKAHLKQKRTPMYAIALIVNLPQPPLSPVQSNSTSRSTFKNPGSYTEHDSFPSSFGSGRRVGWALATAAVTGKNSKGLNIDEPDSEANESGGSGNTVPGGKIGATTDLEERMDPITQHWDIIMRSLTQLQTVASATILALLRASDTLSSDQYPPSASIYARSTSFNARQDGLSGSVKPNKTNAKLVTLLPNALADVDKIAREVDIGRSRIAVGLRALRVVTGQNRWGIWREEARWVSRWAAVVREKRQQQKSTQPQALDLQVPPLQLPSYLSPQQGHGENQFLYNLLTAFLSTHTDWLQALSPASYRKRHLLLHSSKRNDDSIPARTLIVSRDKIAARRIIFLLSAFLPANQNLATAVRVHRPSTSALSQSPPASIIVPIIKEQSLRRKINRHGPGDGGGRRLSHSRNLSLQGQAVTGVHSTTRSASMSVAGVLAPLAYLNPQRRQHERRPSDTASIRSANLPFTGNDSASRKSSVATTTTITSNATVPHFATMQRSQSSLTARPESRASSAAADDLKRNLRRDDSNSSQNGSGLLALQQQQGPLSPGLDADSRNQGARWGNMLPGFLSSRRRDSTSSIAGLRGGHSRSSSITSWDPLGRRNSLLSQTSPSKSRQEAGVQSMHYPLRAHTDGPTISTVGLASTAGKLKEDADPFTQQYSRDNLNPTTATFAGLESFRRGREIAAFDSPVKATNDADDGVIDVDIAFPDYIRSFETAVSSPSSSGLLSTPGLGSGLDYFEQSCRVSVDGDLPINVAGWLQSYHPDFCLQAVPPQGNLMAQIKESLRTEPSPPPFAYDPDLVTQQYASTPGERWVDVSSAIVVDTARLAITRVSYSRLLRPKSNGGKSTPNSGNGPPTPVTGTVPVQEMVQLDERFVEEPIVSTDSVLTKAIERVIAHGIANNGINTSRETDIDYEHLNVHSGAETTAKTAESSVNSAINSARSSRSASLQRSFRDSSSGRRDETHPPPSNTRFVDPSPPVAHSSLKPRGLEEVPRAECKSVILSALEEIVRDVVQSKDRDDQTTDGSQSDANAASASNTDVPDPTGKEEPSVLRSAVQSWLESIDMCEL</sequence>
<feature type="region of interest" description="Disordered" evidence="1">
    <location>
        <begin position="1350"/>
        <end position="1389"/>
    </location>
</feature>
<feature type="domain" description="Folliculin-interacting protein N-terminal" evidence="2">
    <location>
        <begin position="92"/>
        <end position="225"/>
    </location>
</feature>
<feature type="region of interest" description="Disordered" evidence="1">
    <location>
        <begin position="140"/>
        <end position="177"/>
    </location>
</feature>
<feature type="region of interest" description="Disordered" evidence="1">
    <location>
        <begin position="1273"/>
        <end position="1329"/>
    </location>
</feature>
<feature type="compositionally biased region" description="Low complexity" evidence="1">
    <location>
        <begin position="863"/>
        <end position="885"/>
    </location>
</feature>
<evidence type="ECO:0000256" key="1">
    <source>
        <dbReference type="SAM" id="MobiDB-lite"/>
    </source>
</evidence>
<feature type="compositionally biased region" description="Polar residues" evidence="1">
    <location>
        <begin position="303"/>
        <end position="327"/>
    </location>
</feature>
<dbReference type="PANTHER" id="PTHR21634">
    <property type="entry name" value="RE13835P"/>
    <property type="match status" value="1"/>
</dbReference>
<feature type="compositionally biased region" description="Low complexity" evidence="1">
    <location>
        <begin position="239"/>
        <end position="262"/>
    </location>
</feature>
<feature type="region of interest" description="Disordered" evidence="1">
    <location>
        <begin position="361"/>
        <end position="391"/>
    </location>
</feature>
<feature type="compositionally biased region" description="Polar residues" evidence="1">
    <location>
        <begin position="364"/>
        <end position="380"/>
    </location>
</feature>
<dbReference type="InterPro" id="IPR028084">
    <property type="entry name" value="FNIP_N_dom"/>
</dbReference>
<proteinExistence type="predicted"/>
<feature type="compositionally biased region" description="Basic and acidic residues" evidence="1">
    <location>
        <begin position="1287"/>
        <end position="1300"/>
    </location>
</feature>
<dbReference type="EMBL" id="CAWUOM010000002">
    <property type="protein sequence ID" value="CAK7262908.1"/>
    <property type="molecule type" value="Genomic_DNA"/>
</dbReference>
<feature type="region of interest" description="Disordered" evidence="1">
    <location>
        <begin position="1174"/>
        <end position="1197"/>
    </location>
</feature>